<sequence>MNGNAYGTLCIVPEGGDGPFLELEITYIFGQCHAPQGLPEKGEINGVDYTFLTVEEFMTLERSGNLLESGIYDGNHYGTPKPLEECPLPVSRPNSYSNNNCNNVIPGIHPSSEGKRRRNRSSVEAMTAKTSGEQTESNYGHSGKNNIESSHITQGSVVDELIKPLKKVSLSDDDDLGPLPENWERAFTEDGEPYYIDHNTGTSQWLDPRPRNKKPVEECKENELPYGWEKINDPHYGTYYIDHVNKRTQYENPVTQARKISTSSLHEDPLPNGSHNPWRNDKGEHPSELNDQAPPEMNALPKHPMRGTGYHPPYVFTDNPAELEGTMIRTSLVKSSRGFGFTIVGGDDGDIREFLQIKAIVPHGPAWQDGKLSTGDVLVYINDQCVCMPRLPVTFRPEDPDTEIVTTNGVSSCNHGNGPNGYCGCISGVESAESTTRSAKSMPDLTSFSSQQRHRNMTGDMAPDHSIVSGDHSVSSHDVSHQNPGKADFLSVEIVKGKGGFGFTIADSVYGQKVKKILDRDRCQHLQEGDILIEINGRNIRGLPHSEVVQILKDCMCDESARITIQRGLLPKVTKMKSSDDLGVRRSASNNSSHSYPYRSADSYAPAAATMYRSKTPTADLYSSRDKETVLVNRPKTPLVDTRHWQKSDSLPSSEPTERPNLNSMHRGNSNPEPIRHSSVGDNRFDNNETDQMLSPIAGKQIIHQHYGQLTVQL</sequence>
<evidence type="ECO:0000259" key="4">
    <source>
        <dbReference type="PROSITE" id="PS50052"/>
    </source>
</evidence>
<evidence type="ECO:0000313" key="7">
    <source>
        <dbReference type="Proteomes" id="UP001054945"/>
    </source>
</evidence>
<feature type="domain" description="WW" evidence="3">
    <location>
        <begin position="222"/>
        <end position="255"/>
    </location>
</feature>
<keyword evidence="7" id="KW-1185">Reference proteome</keyword>
<gene>
    <name evidence="6" type="primary">Magi1</name>
    <name evidence="6" type="ORF">CEXT_784391</name>
</gene>
<dbReference type="InterPro" id="IPR027417">
    <property type="entry name" value="P-loop_NTPase"/>
</dbReference>
<feature type="region of interest" description="Disordered" evidence="2">
    <location>
        <begin position="577"/>
        <end position="600"/>
    </location>
</feature>
<dbReference type="CDD" id="cd06732">
    <property type="entry name" value="PDZ2_MAGI-1_3-like"/>
    <property type="match status" value="1"/>
</dbReference>
<dbReference type="FunFam" id="2.30.42.10:FF:000144">
    <property type="entry name" value="Membrane associated guanylate kinase, WW and PDZ domain containing 2"/>
    <property type="match status" value="1"/>
</dbReference>
<feature type="region of interest" description="Disordered" evidence="2">
    <location>
        <begin position="193"/>
        <end position="218"/>
    </location>
</feature>
<feature type="compositionally biased region" description="Polar residues" evidence="2">
    <location>
        <begin position="648"/>
        <end position="672"/>
    </location>
</feature>
<keyword evidence="1" id="KW-0677">Repeat</keyword>
<dbReference type="Pfam" id="PF00595">
    <property type="entry name" value="PDZ"/>
    <property type="match status" value="2"/>
</dbReference>
<dbReference type="Gene3D" id="3.30.63.10">
    <property type="entry name" value="Guanylate Kinase phosphate binding domain"/>
    <property type="match status" value="1"/>
</dbReference>
<dbReference type="SMART" id="SM00228">
    <property type="entry name" value="PDZ"/>
    <property type="match status" value="2"/>
</dbReference>
<dbReference type="PROSITE" id="PS50020">
    <property type="entry name" value="WW_DOMAIN_2"/>
    <property type="match status" value="2"/>
</dbReference>
<feature type="region of interest" description="Disordered" evidence="2">
    <location>
        <begin position="103"/>
        <end position="142"/>
    </location>
</feature>
<keyword evidence="6" id="KW-0808">Transferase</keyword>
<accession>A0AAV4R4K7</accession>
<dbReference type="AlphaFoldDB" id="A0AAV4R4K7"/>
<dbReference type="Proteomes" id="UP001054945">
    <property type="component" value="Unassembled WGS sequence"/>
</dbReference>
<dbReference type="PANTHER" id="PTHR10316:SF40">
    <property type="entry name" value="LD27118P"/>
    <property type="match status" value="1"/>
</dbReference>
<feature type="region of interest" description="Disordered" evidence="2">
    <location>
        <begin position="617"/>
        <end position="691"/>
    </location>
</feature>
<dbReference type="EMBL" id="BPLR01007218">
    <property type="protein sequence ID" value="GIY15251.1"/>
    <property type="molecule type" value="Genomic_DNA"/>
</dbReference>
<name>A0AAV4R4K7_CAEEX</name>
<dbReference type="InterPro" id="IPR036034">
    <property type="entry name" value="PDZ_sf"/>
</dbReference>
<dbReference type="InterPro" id="IPR001202">
    <property type="entry name" value="WW_dom"/>
</dbReference>
<feature type="region of interest" description="Disordered" evidence="2">
    <location>
        <begin position="255"/>
        <end position="298"/>
    </location>
</feature>
<dbReference type="Gene3D" id="2.30.42.10">
    <property type="match status" value="2"/>
</dbReference>
<feature type="domain" description="Guanylate kinase-like" evidence="4">
    <location>
        <begin position="39"/>
        <end position="79"/>
    </location>
</feature>
<dbReference type="Gene3D" id="2.20.70.10">
    <property type="match status" value="2"/>
</dbReference>
<evidence type="ECO:0000259" key="3">
    <source>
        <dbReference type="PROSITE" id="PS50020"/>
    </source>
</evidence>
<feature type="domain" description="PDZ" evidence="5">
    <location>
        <begin position="491"/>
        <end position="554"/>
    </location>
</feature>
<dbReference type="GO" id="GO:0007165">
    <property type="term" value="P:signal transduction"/>
    <property type="evidence" value="ECO:0007669"/>
    <property type="project" value="TreeGrafter"/>
</dbReference>
<dbReference type="GO" id="GO:0005737">
    <property type="term" value="C:cytoplasm"/>
    <property type="evidence" value="ECO:0007669"/>
    <property type="project" value="TreeGrafter"/>
</dbReference>
<proteinExistence type="predicted"/>
<feature type="domain" description="PDZ" evidence="5">
    <location>
        <begin position="329"/>
        <end position="384"/>
    </location>
</feature>
<dbReference type="SMART" id="SM00456">
    <property type="entry name" value="WW"/>
    <property type="match status" value="2"/>
</dbReference>
<dbReference type="Pfam" id="PF00397">
    <property type="entry name" value="WW"/>
    <property type="match status" value="2"/>
</dbReference>
<dbReference type="FunFam" id="2.30.42.10:FF:000005">
    <property type="entry name" value="Membrane associated guanylate kinase, WW and PDZ domain containing 1"/>
    <property type="match status" value="1"/>
</dbReference>
<organism evidence="6 7">
    <name type="scientific">Caerostris extrusa</name>
    <name type="common">Bark spider</name>
    <name type="synonym">Caerostris bankana</name>
    <dbReference type="NCBI Taxonomy" id="172846"/>
    <lineage>
        <taxon>Eukaryota</taxon>
        <taxon>Metazoa</taxon>
        <taxon>Ecdysozoa</taxon>
        <taxon>Arthropoda</taxon>
        <taxon>Chelicerata</taxon>
        <taxon>Arachnida</taxon>
        <taxon>Araneae</taxon>
        <taxon>Araneomorphae</taxon>
        <taxon>Entelegynae</taxon>
        <taxon>Araneoidea</taxon>
        <taxon>Araneidae</taxon>
        <taxon>Caerostris</taxon>
    </lineage>
</organism>
<feature type="compositionally biased region" description="Basic and acidic residues" evidence="2">
    <location>
        <begin position="278"/>
        <end position="288"/>
    </location>
</feature>
<dbReference type="SUPFAM" id="SSF51045">
    <property type="entry name" value="WW domain"/>
    <property type="match status" value="2"/>
</dbReference>
<feature type="compositionally biased region" description="Basic and acidic residues" evidence="2">
    <location>
        <begin position="208"/>
        <end position="218"/>
    </location>
</feature>
<comment type="caution">
    <text evidence="6">The sequence shown here is derived from an EMBL/GenBank/DDBJ whole genome shotgun (WGS) entry which is preliminary data.</text>
</comment>
<dbReference type="PROSITE" id="PS50106">
    <property type="entry name" value="PDZ"/>
    <property type="match status" value="2"/>
</dbReference>
<evidence type="ECO:0000259" key="5">
    <source>
        <dbReference type="PROSITE" id="PS50106"/>
    </source>
</evidence>
<dbReference type="PANTHER" id="PTHR10316">
    <property type="entry name" value="MEMBRANE ASSOCIATED GUANYLATE KINASE-RELATED"/>
    <property type="match status" value="1"/>
</dbReference>
<dbReference type="PROSITE" id="PS50052">
    <property type="entry name" value="GUANYLATE_KINASE_2"/>
    <property type="match status" value="1"/>
</dbReference>
<dbReference type="InterPro" id="IPR008144">
    <property type="entry name" value="Guanylate_kin-like_dom"/>
</dbReference>
<protein>
    <submittedName>
        <fullName evidence="6">Membrane-associated guanylate kinase, WW and PDZ domain-containing protein 1</fullName>
    </submittedName>
</protein>
<dbReference type="FunFam" id="2.20.70.10:FF:000001">
    <property type="entry name" value="Membrane-associated guanylate kinase, WW and PDZ domain-containing protein 1"/>
    <property type="match status" value="1"/>
</dbReference>
<dbReference type="PROSITE" id="PS01159">
    <property type="entry name" value="WW_DOMAIN_1"/>
    <property type="match status" value="2"/>
</dbReference>
<keyword evidence="6" id="KW-0418">Kinase</keyword>
<dbReference type="SUPFAM" id="SSF52540">
    <property type="entry name" value="P-loop containing nucleoside triphosphate hydrolases"/>
    <property type="match status" value="1"/>
</dbReference>
<feature type="domain" description="WW" evidence="3">
    <location>
        <begin position="177"/>
        <end position="210"/>
    </location>
</feature>
<feature type="compositionally biased region" description="Polar residues" evidence="2">
    <location>
        <begin position="122"/>
        <end position="142"/>
    </location>
</feature>
<dbReference type="SUPFAM" id="SSF50156">
    <property type="entry name" value="PDZ domain-like"/>
    <property type="match status" value="2"/>
</dbReference>
<dbReference type="CDD" id="cd00201">
    <property type="entry name" value="WW"/>
    <property type="match status" value="2"/>
</dbReference>
<dbReference type="InterPro" id="IPR001478">
    <property type="entry name" value="PDZ"/>
</dbReference>
<feature type="compositionally biased region" description="Polar residues" evidence="2">
    <location>
        <begin position="255"/>
        <end position="264"/>
    </location>
</feature>
<evidence type="ECO:0000313" key="6">
    <source>
        <dbReference type="EMBL" id="GIY15251.1"/>
    </source>
</evidence>
<reference evidence="6 7" key="1">
    <citation type="submission" date="2021-06" db="EMBL/GenBank/DDBJ databases">
        <title>Caerostris extrusa draft genome.</title>
        <authorList>
            <person name="Kono N."/>
            <person name="Arakawa K."/>
        </authorList>
    </citation>
    <scope>NUCLEOTIDE SEQUENCE [LARGE SCALE GENOMIC DNA]</scope>
</reference>
<dbReference type="GO" id="GO:0016301">
    <property type="term" value="F:kinase activity"/>
    <property type="evidence" value="ECO:0007669"/>
    <property type="project" value="UniProtKB-KW"/>
</dbReference>
<evidence type="ECO:0000256" key="1">
    <source>
        <dbReference type="ARBA" id="ARBA00022737"/>
    </source>
</evidence>
<dbReference type="InterPro" id="IPR036020">
    <property type="entry name" value="WW_dom_sf"/>
</dbReference>
<evidence type="ECO:0000256" key="2">
    <source>
        <dbReference type="SAM" id="MobiDB-lite"/>
    </source>
</evidence>